<feature type="domain" description="EF-hand" evidence="3">
    <location>
        <begin position="66"/>
        <end position="89"/>
    </location>
</feature>
<dbReference type="PANTHER" id="PTHR10891">
    <property type="entry name" value="EF-HAND CALCIUM-BINDING DOMAIN CONTAINING PROTEIN"/>
    <property type="match status" value="1"/>
</dbReference>
<dbReference type="InterPro" id="IPR011992">
    <property type="entry name" value="EF-hand-dom_pair"/>
</dbReference>
<dbReference type="InterPro" id="IPR018247">
    <property type="entry name" value="EF_Hand_1_Ca_BS"/>
</dbReference>
<dbReference type="EMBL" id="JBHSJB010000017">
    <property type="protein sequence ID" value="MFC5055817.1"/>
    <property type="molecule type" value="Genomic_DNA"/>
</dbReference>
<dbReference type="RefSeq" id="WP_344040878.1">
    <property type="nucleotide sequence ID" value="NZ_BAAAKE010000025.1"/>
</dbReference>
<name>A0ABV9Y2S9_9PSEU</name>
<proteinExistence type="predicted"/>
<dbReference type="InterPro" id="IPR002048">
    <property type="entry name" value="EF_hand_dom"/>
</dbReference>
<keyword evidence="5" id="KW-1185">Reference proteome</keyword>
<dbReference type="SUPFAM" id="SSF47473">
    <property type="entry name" value="EF-hand"/>
    <property type="match status" value="1"/>
</dbReference>
<dbReference type="SMART" id="SM00054">
    <property type="entry name" value="EFh"/>
    <property type="match status" value="4"/>
</dbReference>
<dbReference type="Proteomes" id="UP001595833">
    <property type="component" value="Unassembled WGS sequence"/>
</dbReference>
<comment type="caution">
    <text evidence="4">The sequence shown here is derived from an EMBL/GenBank/DDBJ whole genome shotgun (WGS) entry which is preliminary data.</text>
</comment>
<feature type="domain" description="EF-hand" evidence="3">
    <location>
        <begin position="132"/>
        <end position="167"/>
    </location>
</feature>
<organism evidence="4 5">
    <name type="scientific">Saccharothrix xinjiangensis</name>
    <dbReference type="NCBI Taxonomy" id="204798"/>
    <lineage>
        <taxon>Bacteria</taxon>
        <taxon>Bacillati</taxon>
        <taxon>Actinomycetota</taxon>
        <taxon>Actinomycetes</taxon>
        <taxon>Pseudonocardiales</taxon>
        <taxon>Pseudonocardiaceae</taxon>
        <taxon>Saccharothrix</taxon>
    </lineage>
</organism>
<gene>
    <name evidence="4" type="ORF">ACFPFM_18910</name>
</gene>
<sequence length="181" mass="19711">MELIRKKYARYFRGLDADDNGVLQADDLAATATRFCARLGYEEGSPQAVDLRESCLALWHHVIAPMDGDGDGQVTSEELIAAFLGQLAADPDGFDAAIRGIATRFFTLCDRDDDGWISQDEWVALFSSTALVPEQECRRAFAAVDSDGSGRVSLEEFQRASREFFSGADPDAPGNLMFGSG</sequence>
<dbReference type="CDD" id="cd00051">
    <property type="entry name" value="EFh"/>
    <property type="match status" value="1"/>
</dbReference>
<accession>A0ABV9Y2S9</accession>
<dbReference type="Pfam" id="PF13202">
    <property type="entry name" value="EF-hand_5"/>
    <property type="match status" value="1"/>
</dbReference>
<evidence type="ECO:0000259" key="3">
    <source>
        <dbReference type="PROSITE" id="PS50222"/>
    </source>
</evidence>
<dbReference type="PROSITE" id="PS00018">
    <property type="entry name" value="EF_HAND_1"/>
    <property type="match status" value="3"/>
</dbReference>
<evidence type="ECO:0000256" key="2">
    <source>
        <dbReference type="ARBA" id="ARBA00022737"/>
    </source>
</evidence>
<protein>
    <submittedName>
        <fullName evidence="4">EF-hand domain-containing protein</fullName>
    </submittedName>
</protein>
<evidence type="ECO:0000313" key="5">
    <source>
        <dbReference type="Proteomes" id="UP001595833"/>
    </source>
</evidence>
<evidence type="ECO:0000256" key="1">
    <source>
        <dbReference type="ARBA" id="ARBA00022723"/>
    </source>
</evidence>
<dbReference type="InterPro" id="IPR039647">
    <property type="entry name" value="EF_hand_pair_protein_CML-like"/>
</dbReference>
<dbReference type="PROSITE" id="PS50222">
    <property type="entry name" value="EF_HAND_2"/>
    <property type="match status" value="2"/>
</dbReference>
<dbReference type="Gene3D" id="1.10.238.10">
    <property type="entry name" value="EF-hand"/>
    <property type="match status" value="1"/>
</dbReference>
<evidence type="ECO:0000313" key="4">
    <source>
        <dbReference type="EMBL" id="MFC5055817.1"/>
    </source>
</evidence>
<reference evidence="5" key="1">
    <citation type="journal article" date="2019" name="Int. J. Syst. Evol. Microbiol.">
        <title>The Global Catalogue of Microorganisms (GCM) 10K type strain sequencing project: providing services to taxonomists for standard genome sequencing and annotation.</title>
        <authorList>
            <consortium name="The Broad Institute Genomics Platform"/>
            <consortium name="The Broad Institute Genome Sequencing Center for Infectious Disease"/>
            <person name="Wu L."/>
            <person name="Ma J."/>
        </authorList>
    </citation>
    <scope>NUCLEOTIDE SEQUENCE [LARGE SCALE GENOMIC DNA]</scope>
    <source>
        <strain evidence="5">KCTC 12848</strain>
    </source>
</reference>
<keyword evidence="2" id="KW-0677">Repeat</keyword>
<keyword evidence="1" id="KW-0479">Metal-binding</keyword>
<dbReference type="Pfam" id="PF13499">
    <property type="entry name" value="EF-hand_7"/>
    <property type="match status" value="1"/>
</dbReference>